<comment type="subcellular location">
    <subcellularLocation>
        <location evidence="1">Secreted</location>
    </subcellularLocation>
</comment>
<dbReference type="Proteomes" id="UP000886998">
    <property type="component" value="Unassembled WGS sequence"/>
</dbReference>
<dbReference type="AlphaFoldDB" id="A0A8X6MHG6"/>
<keyword evidence="5" id="KW-1015">Disulfide bond</keyword>
<evidence type="ECO:0000256" key="7">
    <source>
        <dbReference type="ARBA" id="ARBA00023267"/>
    </source>
</evidence>
<name>A0A8X6MHG6_9ARAC</name>
<evidence type="ECO:0000256" key="3">
    <source>
        <dbReference type="ARBA" id="ARBA00022525"/>
    </source>
</evidence>
<reference evidence="9" key="1">
    <citation type="submission" date="2020-08" db="EMBL/GenBank/DDBJ databases">
        <title>Multicomponent nature underlies the extraordinary mechanical properties of spider dragline silk.</title>
        <authorList>
            <person name="Kono N."/>
            <person name="Nakamura H."/>
            <person name="Mori M."/>
            <person name="Yoshida Y."/>
            <person name="Ohtoshi R."/>
            <person name="Malay A.D."/>
            <person name="Moran D.A.P."/>
            <person name="Tomita M."/>
            <person name="Numata K."/>
            <person name="Arakawa K."/>
        </authorList>
    </citation>
    <scope>NUCLEOTIDE SEQUENCE</scope>
</reference>
<evidence type="ECO:0000256" key="8">
    <source>
        <dbReference type="SAM" id="SignalP"/>
    </source>
</evidence>
<sequence>MSAASLLVFCLGLTLAFGNPTGSPCSDLSGTWSNQLGSNMTIKRVADSSKITGRYHTAVESSRGASTISSNITGIVHTVEGGSLIAFNVLWNNGKSITAWVGQCIVCQGVEKIYTTWALRSLKERRKNWMSTLINEDTFSRVASTSELTPANGEGTAVTDSSILGNWHAETGDSLSITNAFEGKIMKGLHKAPTAVDGAPAFGQFDGNQTYTALGFASAHGNRITGWAGHIYNPQDNKPLMQTSWLSYSFSNLCEDPRKNVNYGMHYYKKSVAEE</sequence>
<dbReference type="InterPro" id="IPR036896">
    <property type="entry name" value="Avidin-like_sf"/>
</dbReference>
<dbReference type="PRINTS" id="PR00709">
    <property type="entry name" value="AVIDIN"/>
</dbReference>
<evidence type="ECO:0000256" key="2">
    <source>
        <dbReference type="ARBA" id="ARBA00006297"/>
    </source>
</evidence>
<dbReference type="InterPro" id="IPR005468">
    <property type="entry name" value="Avidin/str"/>
</dbReference>
<proteinExistence type="inferred from homology"/>
<keyword evidence="3" id="KW-0964">Secreted</keyword>
<organism evidence="9 10">
    <name type="scientific">Trichonephila inaurata madagascariensis</name>
    <dbReference type="NCBI Taxonomy" id="2747483"/>
    <lineage>
        <taxon>Eukaryota</taxon>
        <taxon>Metazoa</taxon>
        <taxon>Ecdysozoa</taxon>
        <taxon>Arthropoda</taxon>
        <taxon>Chelicerata</taxon>
        <taxon>Arachnida</taxon>
        <taxon>Araneae</taxon>
        <taxon>Araneomorphae</taxon>
        <taxon>Entelegynae</taxon>
        <taxon>Araneoidea</taxon>
        <taxon>Nephilidae</taxon>
        <taxon>Trichonephila</taxon>
        <taxon>Trichonephila inaurata</taxon>
    </lineage>
</organism>
<evidence type="ECO:0000256" key="1">
    <source>
        <dbReference type="ARBA" id="ARBA00004613"/>
    </source>
</evidence>
<dbReference type="Pfam" id="PF01382">
    <property type="entry name" value="Avidin"/>
    <property type="match status" value="2"/>
</dbReference>
<comment type="caution">
    <text evidence="9">The sequence shown here is derived from an EMBL/GenBank/DDBJ whole genome shotgun (WGS) entry which is preliminary data.</text>
</comment>
<feature type="signal peptide" evidence="8">
    <location>
        <begin position="1"/>
        <end position="18"/>
    </location>
</feature>
<feature type="chain" id="PRO_5036501674" evidence="8">
    <location>
        <begin position="19"/>
        <end position="275"/>
    </location>
</feature>
<dbReference type="GO" id="GO:0009374">
    <property type="term" value="F:biotin binding"/>
    <property type="evidence" value="ECO:0007669"/>
    <property type="project" value="InterPro"/>
</dbReference>
<gene>
    <name evidence="9" type="primary">AVEN_31406_1</name>
    <name evidence="9" type="ORF">TNIN_256731</name>
</gene>
<comment type="similarity">
    <text evidence="2">Belongs to the avidin/streptavidin family.</text>
</comment>
<keyword evidence="6" id="KW-0325">Glycoprotein</keyword>
<dbReference type="Gene3D" id="2.40.128.30">
    <property type="entry name" value="Avidin-like"/>
    <property type="match status" value="2"/>
</dbReference>
<keyword evidence="10" id="KW-1185">Reference proteome</keyword>
<dbReference type="PANTHER" id="PTHR34399">
    <property type="entry name" value="AVIDIN-RELATED"/>
    <property type="match status" value="1"/>
</dbReference>
<dbReference type="GO" id="GO:0005576">
    <property type="term" value="C:extracellular region"/>
    <property type="evidence" value="ECO:0007669"/>
    <property type="project" value="UniProtKB-SubCell"/>
</dbReference>
<evidence type="ECO:0000313" key="9">
    <source>
        <dbReference type="EMBL" id="GFS52039.1"/>
    </source>
</evidence>
<dbReference type="PANTHER" id="PTHR34399:SF3">
    <property type="entry name" value="AVID PROTEIN-RELATED"/>
    <property type="match status" value="1"/>
</dbReference>
<keyword evidence="4 8" id="KW-0732">Signal</keyword>
<dbReference type="InterPro" id="IPR005469">
    <property type="entry name" value="Avidin"/>
</dbReference>
<evidence type="ECO:0000256" key="5">
    <source>
        <dbReference type="ARBA" id="ARBA00023157"/>
    </source>
</evidence>
<evidence type="ECO:0000256" key="4">
    <source>
        <dbReference type="ARBA" id="ARBA00022729"/>
    </source>
</evidence>
<dbReference type="EMBL" id="BMAV01026633">
    <property type="protein sequence ID" value="GFS52039.1"/>
    <property type="molecule type" value="Genomic_DNA"/>
</dbReference>
<accession>A0A8X6MHG6</accession>
<keyword evidence="7" id="KW-0092">Biotin</keyword>
<dbReference type="SUPFAM" id="SSF50876">
    <property type="entry name" value="Avidin/streptavidin"/>
    <property type="match status" value="2"/>
</dbReference>
<evidence type="ECO:0000256" key="6">
    <source>
        <dbReference type="ARBA" id="ARBA00023180"/>
    </source>
</evidence>
<dbReference type="PROSITE" id="PS51326">
    <property type="entry name" value="AVIDIN_2"/>
    <property type="match status" value="1"/>
</dbReference>
<dbReference type="OrthoDB" id="2821340at2759"/>
<protein>
    <submittedName>
        <fullName evidence="9">Uncharacterized protein</fullName>
    </submittedName>
</protein>
<dbReference type="InterPro" id="IPR051764">
    <property type="entry name" value="Avidin/Streptavidin-rel"/>
</dbReference>
<evidence type="ECO:0000313" key="10">
    <source>
        <dbReference type="Proteomes" id="UP000886998"/>
    </source>
</evidence>